<protein>
    <submittedName>
        <fullName evidence="2">Uncharacterized protein</fullName>
    </submittedName>
</protein>
<dbReference type="EMBL" id="LNQE01000978">
    <property type="protein sequence ID" value="KUG22201.1"/>
    <property type="molecule type" value="Genomic_DNA"/>
</dbReference>
<accession>A0A0W8FN26</accession>
<feature type="region of interest" description="Disordered" evidence="1">
    <location>
        <begin position="1"/>
        <end position="32"/>
    </location>
</feature>
<sequence length="50" mass="5462">MRRVNSEAYSTYVEDPAYAGQDADNPDKIGTNKNSALIGCAFPAGERRIK</sequence>
<organism evidence="2">
    <name type="scientific">hydrocarbon metagenome</name>
    <dbReference type="NCBI Taxonomy" id="938273"/>
    <lineage>
        <taxon>unclassified sequences</taxon>
        <taxon>metagenomes</taxon>
        <taxon>ecological metagenomes</taxon>
    </lineage>
</organism>
<reference evidence="2" key="1">
    <citation type="journal article" date="2015" name="Proc. Natl. Acad. Sci. U.S.A.">
        <title>Networks of energetic and metabolic interactions define dynamics in microbial communities.</title>
        <authorList>
            <person name="Embree M."/>
            <person name="Liu J.K."/>
            <person name="Al-Bassam M.M."/>
            <person name="Zengler K."/>
        </authorList>
    </citation>
    <scope>NUCLEOTIDE SEQUENCE</scope>
</reference>
<evidence type="ECO:0000313" key="2">
    <source>
        <dbReference type="EMBL" id="KUG22201.1"/>
    </source>
</evidence>
<comment type="caution">
    <text evidence="2">The sequence shown here is derived from an EMBL/GenBank/DDBJ whole genome shotgun (WGS) entry which is preliminary data.</text>
</comment>
<dbReference type="AlphaFoldDB" id="A0A0W8FN26"/>
<gene>
    <name evidence="2" type="ORF">ASZ90_008004</name>
</gene>
<name>A0A0W8FN26_9ZZZZ</name>
<evidence type="ECO:0000256" key="1">
    <source>
        <dbReference type="SAM" id="MobiDB-lite"/>
    </source>
</evidence>
<proteinExistence type="predicted"/>